<keyword evidence="2 6" id="KW-0067">ATP-binding</keyword>
<dbReference type="CDD" id="cd03221">
    <property type="entry name" value="ABCF_EF-3"/>
    <property type="match status" value="1"/>
</dbReference>
<evidence type="ECO:0000256" key="1">
    <source>
        <dbReference type="ARBA" id="ARBA00022741"/>
    </source>
</evidence>
<dbReference type="GO" id="GO:0005524">
    <property type="term" value="F:ATP binding"/>
    <property type="evidence" value="ECO:0007669"/>
    <property type="project" value="UniProtKB-KW"/>
</dbReference>
<sequence>MLVDVSVSVRKGERLGIVGDNGSGKSTLLRLLAGAERPDEGEVVVPADGGYFGQTLDLPLGHTVQQVIDAALAELRAMQRRMRELESALSDDLMEEYGDLVTAFETRGGYEADARVDKSLHGLGLSHVGRERMLSSLSGGEQARLGLACLLAASPETLLLDEPTNHLDESALTWLEGRLRDHRGTVVVVSHDRIFLDRVATAILEVEGGTTTRFGGGYTGFLEAKAAARARHEQAYAAWRAEVRQVREHAATTAHRVAAGRVMRDNNKMAYDRNAGRVQSSIASRVRNAQERLRRLEADPVPEPPRPLRFRGTFSEPTASVTATNGQAAASPHHTLSRLPTPANDTGAPARTIASANGTLVELRDVRVGDRLQVERLTIRAGDRLLVHGANGAGKSTLLQVIAERARGRVGHLPQEIVYDPALRVLDVYDHGPRHERRSALLATGLFRPETLDLKVGALSVGQQRRLALAGLLAAEHDLLLLDEPTNHLSLTLVEELEQALDGFGGALVVVSHDRALRRRFRGTELEISEGRIC</sequence>
<feature type="domain" description="ABC transporter" evidence="5">
    <location>
        <begin position="1"/>
        <end position="233"/>
    </location>
</feature>
<keyword evidence="7" id="KW-1185">Reference proteome</keyword>
<reference evidence="6" key="1">
    <citation type="journal article" date="2014" name="Int. J. Syst. Evol. Microbiol.">
        <title>Complete genome sequence of Corynebacterium casei LMG S-19264T (=DSM 44701T), isolated from a smear-ripened cheese.</title>
        <authorList>
            <consortium name="US DOE Joint Genome Institute (JGI-PGF)"/>
            <person name="Walter F."/>
            <person name="Albersmeier A."/>
            <person name="Kalinowski J."/>
            <person name="Ruckert C."/>
        </authorList>
    </citation>
    <scope>NUCLEOTIDE SEQUENCE</scope>
    <source>
        <strain evidence="6">CGMCC 4.7430</strain>
    </source>
</reference>
<evidence type="ECO:0000313" key="7">
    <source>
        <dbReference type="Proteomes" id="UP000660745"/>
    </source>
</evidence>
<evidence type="ECO:0000313" key="6">
    <source>
        <dbReference type="EMBL" id="GGP02285.1"/>
    </source>
</evidence>
<dbReference type="GO" id="GO:0016887">
    <property type="term" value="F:ATP hydrolysis activity"/>
    <property type="evidence" value="ECO:0007669"/>
    <property type="project" value="InterPro"/>
</dbReference>
<keyword evidence="3" id="KW-0175">Coiled coil</keyword>
<dbReference type="Gene3D" id="3.40.50.300">
    <property type="entry name" value="P-loop containing nucleotide triphosphate hydrolases"/>
    <property type="match status" value="2"/>
</dbReference>
<proteinExistence type="predicted"/>
<comment type="caution">
    <text evidence="6">The sequence shown here is derived from an EMBL/GenBank/DDBJ whole genome shotgun (WGS) entry which is preliminary data.</text>
</comment>
<dbReference type="InterPro" id="IPR017871">
    <property type="entry name" value="ABC_transporter-like_CS"/>
</dbReference>
<gene>
    <name evidence="6" type="ORF">GCM10012278_08910</name>
</gene>
<dbReference type="SMART" id="SM00382">
    <property type="entry name" value="AAA"/>
    <property type="match status" value="2"/>
</dbReference>
<dbReference type="Pfam" id="PF00005">
    <property type="entry name" value="ABC_tran"/>
    <property type="match status" value="2"/>
</dbReference>
<accession>A0A917ZZS6</accession>
<dbReference type="PANTHER" id="PTHR42855">
    <property type="entry name" value="ABC TRANSPORTER ATP-BINDING SUBUNIT"/>
    <property type="match status" value="1"/>
</dbReference>
<dbReference type="InterPro" id="IPR003593">
    <property type="entry name" value="AAA+_ATPase"/>
</dbReference>
<feature type="region of interest" description="Disordered" evidence="4">
    <location>
        <begin position="320"/>
        <end position="350"/>
    </location>
</feature>
<organism evidence="6 7">
    <name type="scientific">Nonomuraea glycinis</name>
    <dbReference type="NCBI Taxonomy" id="2047744"/>
    <lineage>
        <taxon>Bacteria</taxon>
        <taxon>Bacillati</taxon>
        <taxon>Actinomycetota</taxon>
        <taxon>Actinomycetes</taxon>
        <taxon>Streptosporangiales</taxon>
        <taxon>Streptosporangiaceae</taxon>
        <taxon>Nonomuraea</taxon>
    </lineage>
</organism>
<protein>
    <submittedName>
        <fullName evidence="6">ABC transporter ATP-binding protein</fullName>
    </submittedName>
</protein>
<dbReference type="PROSITE" id="PS00211">
    <property type="entry name" value="ABC_TRANSPORTER_1"/>
    <property type="match status" value="2"/>
</dbReference>
<dbReference type="PROSITE" id="PS50893">
    <property type="entry name" value="ABC_TRANSPORTER_2"/>
    <property type="match status" value="1"/>
</dbReference>
<dbReference type="FunFam" id="3.40.50.300:FF:000011">
    <property type="entry name" value="Putative ABC transporter ATP-binding component"/>
    <property type="match status" value="1"/>
</dbReference>
<feature type="coiled-coil region" evidence="3">
    <location>
        <begin position="68"/>
        <end position="95"/>
    </location>
</feature>
<evidence type="ECO:0000256" key="3">
    <source>
        <dbReference type="SAM" id="Coils"/>
    </source>
</evidence>
<dbReference type="AlphaFoldDB" id="A0A917ZZS6"/>
<dbReference type="SUPFAM" id="SSF52540">
    <property type="entry name" value="P-loop containing nucleoside triphosphate hydrolases"/>
    <property type="match status" value="2"/>
</dbReference>
<dbReference type="Proteomes" id="UP000660745">
    <property type="component" value="Unassembled WGS sequence"/>
</dbReference>
<dbReference type="InterPro" id="IPR051309">
    <property type="entry name" value="ABCF_ATPase"/>
</dbReference>
<evidence type="ECO:0000259" key="5">
    <source>
        <dbReference type="PROSITE" id="PS50893"/>
    </source>
</evidence>
<dbReference type="EMBL" id="BMNK01000001">
    <property type="protein sequence ID" value="GGP02285.1"/>
    <property type="molecule type" value="Genomic_DNA"/>
</dbReference>
<reference evidence="6" key="2">
    <citation type="submission" date="2020-09" db="EMBL/GenBank/DDBJ databases">
        <authorList>
            <person name="Sun Q."/>
            <person name="Zhou Y."/>
        </authorList>
    </citation>
    <scope>NUCLEOTIDE SEQUENCE</scope>
    <source>
        <strain evidence="6">CGMCC 4.7430</strain>
    </source>
</reference>
<name>A0A917ZZS6_9ACTN</name>
<keyword evidence="1" id="KW-0547">Nucleotide-binding</keyword>
<dbReference type="InterPro" id="IPR003439">
    <property type="entry name" value="ABC_transporter-like_ATP-bd"/>
</dbReference>
<dbReference type="PANTHER" id="PTHR42855:SF2">
    <property type="entry name" value="DRUG RESISTANCE ABC TRANSPORTER,ATP-BINDING PROTEIN"/>
    <property type="match status" value="1"/>
</dbReference>
<dbReference type="InterPro" id="IPR027417">
    <property type="entry name" value="P-loop_NTPase"/>
</dbReference>
<evidence type="ECO:0000256" key="2">
    <source>
        <dbReference type="ARBA" id="ARBA00022840"/>
    </source>
</evidence>
<evidence type="ECO:0000256" key="4">
    <source>
        <dbReference type="SAM" id="MobiDB-lite"/>
    </source>
</evidence>